<sequence length="138" mass="15009">MWCQTTIGGEVKKRDSAPAGWYHDPAFRFTQRFWDGETWTDRVASGTTELNDPLGVKKISVHYSPAAVFSETPAGWGQPDASVPLVDSVPTCSKCGGTQFQTQRSAGTKLAFGFASLIGTPRFVSCVVCGQRYSRPNV</sequence>
<proteinExistence type="predicted"/>
<dbReference type="AlphaFoldDB" id="A0A6J7QVG5"/>
<feature type="domain" description="DUF2510" evidence="1">
    <location>
        <begin position="19"/>
        <end position="45"/>
    </location>
</feature>
<name>A0A6J7QVG5_9ZZZZ</name>
<evidence type="ECO:0000313" key="5">
    <source>
        <dbReference type="EMBL" id="CAB5020836.1"/>
    </source>
</evidence>
<accession>A0A6J7QVG5</accession>
<dbReference type="EMBL" id="CAEZYK010000009">
    <property type="protein sequence ID" value="CAB4716158.1"/>
    <property type="molecule type" value="Genomic_DNA"/>
</dbReference>
<gene>
    <name evidence="2" type="ORF">UFOPK2683_00280</name>
    <name evidence="3" type="ORF">UFOPK3605_01470</name>
    <name evidence="4" type="ORF">UFOPK3897_00488</name>
    <name evidence="5" type="ORF">UFOPK4121_00647</name>
</gene>
<dbReference type="EMBL" id="CAFBPQ010000014">
    <property type="protein sequence ID" value="CAB5020836.1"/>
    <property type="molecule type" value="Genomic_DNA"/>
</dbReference>
<evidence type="ECO:0000313" key="4">
    <source>
        <dbReference type="EMBL" id="CAB4971730.1"/>
    </source>
</evidence>
<organism evidence="5">
    <name type="scientific">freshwater metagenome</name>
    <dbReference type="NCBI Taxonomy" id="449393"/>
    <lineage>
        <taxon>unclassified sequences</taxon>
        <taxon>metagenomes</taxon>
        <taxon>ecological metagenomes</taxon>
    </lineage>
</organism>
<dbReference type="InterPro" id="IPR018929">
    <property type="entry name" value="DUF2510"/>
</dbReference>
<evidence type="ECO:0000259" key="1">
    <source>
        <dbReference type="Pfam" id="PF10708"/>
    </source>
</evidence>
<dbReference type="Pfam" id="PF10708">
    <property type="entry name" value="DUF2510"/>
    <property type="match status" value="1"/>
</dbReference>
<protein>
    <submittedName>
        <fullName evidence="5">Unannotated protein</fullName>
    </submittedName>
</protein>
<dbReference type="EMBL" id="CAFBMM010000108">
    <property type="protein sequence ID" value="CAB4917037.1"/>
    <property type="molecule type" value="Genomic_DNA"/>
</dbReference>
<reference evidence="5" key="1">
    <citation type="submission" date="2020-05" db="EMBL/GenBank/DDBJ databases">
        <authorList>
            <person name="Chiriac C."/>
            <person name="Salcher M."/>
            <person name="Ghai R."/>
            <person name="Kavagutti S V."/>
        </authorList>
    </citation>
    <scope>NUCLEOTIDE SEQUENCE</scope>
</reference>
<dbReference type="EMBL" id="CAFBOF010000006">
    <property type="protein sequence ID" value="CAB4971730.1"/>
    <property type="molecule type" value="Genomic_DNA"/>
</dbReference>
<evidence type="ECO:0000313" key="3">
    <source>
        <dbReference type="EMBL" id="CAB4917037.1"/>
    </source>
</evidence>
<evidence type="ECO:0000313" key="2">
    <source>
        <dbReference type="EMBL" id="CAB4716158.1"/>
    </source>
</evidence>